<organism evidence="3 4">
    <name type="scientific">Gordonia terrae</name>
    <dbReference type="NCBI Taxonomy" id="2055"/>
    <lineage>
        <taxon>Bacteria</taxon>
        <taxon>Bacillati</taxon>
        <taxon>Actinomycetota</taxon>
        <taxon>Actinomycetes</taxon>
        <taxon>Mycobacteriales</taxon>
        <taxon>Gordoniaceae</taxon>
        <taxon>Gordonia</taxon>
    </lineage>
</organism>
<evidence type="ECO:0000313" key="3">
    <source>
        <dbReference type="EMBL" id="PKZ64739.1"/>
    </source>
</evidence>
<dbReference type="EMBL" id="PKJC01000011">
    <property type="protein sequence ID" value="PKZ64739.1"/>
    <property type="molecule type" value="Genomic_DNA"/>
</dbReference>
<dbReference type="RefSeq" id="WP_101820787.1">
    <property type="nucleotide sequence ID" value="NZ_CP096585.1"/>
</dbReference>
<protein>
    <recommendedName>
        <fullName evidence="5">Thioesterase family protein</fullName>
    </recommendedName>
</protein>
<accession>A0A2I1R6P4</accession>
<reference evidence="3 4" key="1">
    <citation type="submission" date="2017-12" db="EMBL/GenBank/DDBJ databases">
        <title>Phylogenetic diversity of female urinary microbiome.</title>
        <authorList>
            <person name="Thomas-White K."/>
            <person name="Wolfe A.J."/>
        </authorList>
    </citation>
    <scope>NUCLEOTIDE SEQUENCE [LARGE SCALE GENOMIC DNA]</scope>
    <source>
        <strain evidence="3 4">UMB0777</strain>
    </source>
</reference>
<comment type="caution">
    <text evidence="3">The sequence shown here is derived from an EMBL/GenBank/DDBJ whole genome shotgun (WGS) entry which is preliminary data.</text>
</comment>
<dbReference type="Pfam" id="PF20789">
    <property type="entry name" value="4HBT_3C"/>
    <property type="match status" value="1"/>
</dbReference>
<dbReference type="Pfam" id="PF13622">
    <property type="entry name" value="4HBT_3"/>
    <property type="match status" value="1"/>
</dbReference>
<sequence length="297" mass="32026">MTNIAFFEPISGDGRPDEGIRYRPTTFAASLWAPGTLNGPAVCGLAARAVEAEFGRHESGGDEFVPARCTIDLFKAARDIVTSTRVRVVRSGGRIRVLDVDVVQHPDDADEVVVARATTVFLRTSTNPPGRRWHRPADAVTFHPPEIAADDDLSPRFASDAADDTVGEWERDMANHQNGHRKRMWSRAAPIVAGEKLTPFQRAVISAESASLVSNWGTTGIGFINCDLTVALSRLPSGERIGVEADVHIEDDGVSVSNAGLFDAHGMFGTALVTAVNNAAAQIDFTTVDTSERYREA</sequence>
<feature type="domain" description="Acyl-CoA thioesterase-like N-terminal HotDog" evidence="1">
    <location>
        <begin position="31"/>
        <end position="120"/>
    </location>
</feature>
<dbReference type="InterPro" id="IPR029069">
    <property type="entry name" value="HotDog_dom_sf"/>
</dbReference>
<evidence type="ECO:0000259" key="1">
    <source>
        <dbReference type="Pfam" id="PF13622"/>
    </source>
</evidence>
<gene>
    <name evidence="3" type="ORF">CYJ73_15095</name>
</gene>
<evidence type="ECO:0008006" key="5">
    <source>
        <dbReference type="Google" id="ProtNLM"/>
    </source>
</evidence>
<dbReference type="AlphaFoldDB" id="A0A2I1R6P4"/>
<evidence type="ECO:0000313" key="4">
    <source>
        <dbReference type="Proteomes" id="UP000234662"/>
    </source>
</evidence>
<feature type="domain" description="Acyl-CoA thioesterase-like C-terminal" evidence="2">
    <location>
        <begin position="173"/>
        <end position="270"/>
    </location>
</feature>
<name>A0A2I1R6P4_9ACTN</name>
<dbReference type="InterPro" id="IPR042171">
    <property type="entry name" value="Acyl-CoA_hotdog"/>
</dbReference>
<dbReference type="Gene3D" id="2.40.160.210">
    <property type="entry name" value="Acyl-CoA thioesterase, double hotdog domain"/>
    <property type="match status" value="1"/>
</dbReference>
<dbReference type="STRING" id="2055.BCM27_22875"/>
<dbReference type="Proteomes" id="UP000234662">
    <property type="component" value="Unassembled WGS sequence"/>
</dbReference>
<dbReference type="SUPFAM" id="SSF54637">
    <property type="entry name" value="Thioesterase/thiol ester dehydrase-isomerase"/>
    <property type="match status" value="1"/>
</dbReference>
<proteinExistence type="predicted"/>
<evidence type="ECO:0000259" key="2">
    <source>
        <dbReference type="Pfam" id="PF20789"/>
    </source>
</evidence>
<dbReference type="InterPro" id="IPR049449">
    <property type="entry name" value="TesB_ACOT8-like_N"/>
</dbReference>
<dbReference type="InterPro" id="IPR049450">
    <property type="entry name" value="ACOT8-like_C"/>
</dbReference>